<reference evidence="1 2" key="1">
    <citation type="submission" date="2018-08" db="EMBL/GenBank/DDBJ databases">
        <title>Complete genome sequence of type strain Thalassospira indica MCCC 1A01103T, isolated from isolated from deep seawater of the Indian Ocean.</title>
        <authorList>
            <person name="Liu Y."/>
        </authorList>
    </citation>
    <scope>NUCLEOTIDE SEQUENCE [LARGE SCALE GENOMIC DNA]</scope>
    <source>
        <strain evidence="1 2">PB8BT</strain>
    </source>
</reference>
<accession>A0ABN5NEB0</accession>
<dbReference type="Pfam" id="PF05489">
    <property type="entry name" value="Phage_tail_X"/>
    <property type="match status" value="1"/>
</dbReference>
<dbReference type="InterPro" id="IPR036779">
    <property type="entry name" value="LysM_dom_sf"/>
</dbReference>
<dbReference type="Proteomes" id="UP000256971">
    <property type="component" value="Chromosome"/>
</dbReference>
<dbReference type="InterPro" id="IPR008861">
    <property type="entry name" value="GpX-like"/>
</dbReference>
<protein>
    <submittedName>
        <fullName evidence="1">LysM peptidoglycan-binding domain-containing protein</fullName>
    </submittedName>
</protein>
<organism evidence="1 2">
    <name type="scientific">Thalassospira indica</name>
    <dbReference type="NCBI Taxonomy" id="1891279"/>
    <lineage>
        <taxon>Bacteria</taxon>
        <taxon>Pseudomonadati</taxon>
        <taxon>Pseudomonadota</taxon>
        <taxon>Alphaproteobacteria</taxon>
        <taxon>Rhodospirillales</taxon>
        <taxon>Thalassospiraceae</taxon>
        <taxon>Thalassospira</taxon>
    </lineage>
</organism>
<dbReference type="EMBL" id="CP031555">
    <property type="protein sequence ID" value="AXO13781.1"/>
    <property type="molecule type" value="Genomic_DNA"/>
</dbReference>
<dbReference type="RefSeq" id="WP_064787305.1">
    <property type="nucleotide sequence ID" value="NZ_CP031555.1"/>
</dbReference>
<gene>
    <name evidence="1" type="ORF">DY252_05745</name>
</gene>
<proteinExistence type="predicted"/>
<dbReference type="Gene3D" id="3.10.350.10">
    <property type="entry name" value="LysM domain"/>
    <property type="match status" value="1"/>
</dbReference>
<sequence length="66" mass="7332">MQTVRAQQGDTVDTISYRHFGDSTMVEAILEANPGLAKHGTHLPHGLQVKLPERIVTPKRGVNLWD</sequence>
<evidence type="ECO:0000313" key="1">
    <source>
        <dbReference type="EMBL" id="AXO13781.1"/>
    </source>
</evidence>
<evidence type="ECO:0000313" key="2">
    <source>
        <dbReference type="Proteomes" id="UP000256971"/>
    </source>
</evidence>
<name>A0ABN5NEB0_9PROT</name>
<keyword evidence="2" id="KW-1185">Reference proteome</keyword>